<dbReference type="InterPro" id="IPR018253">
    <property type="entry name" value="DnaJ_domain_CS"/>
</dbReference>
<dbReference type="InterPro" id="IPR001623">
    <property type="entry name" value="DnaJ_domain"/>
</dbReference>
<dbReference type="PROSITE" id="PS00636">
    <property type="entry name" value="DNAJ_1"/>
    <property type="match status" value="1"/>
</dbReference>
<reference evidence="2" key="1">
    <citation type="submission" date="2021-02" db="EMBL/GenBank/DDBJ databases">
        <authorList>
            <person name="Bekaert M."/>
        </authorList>
    </citation>
    <scope>NUCLEOTIDE SEQUENCE</scope>
    <source>
        <strain evidence="2">IoA-00</strain>
    </source>
</reference>
<dbReference type="EMBL" id="HG994584">
    <property type="protein sequence ID" value="CAF2941579.1"/>
    <property type="molecule type" value="Genomic_DNA"/>
</dbReference>
<dbReference type="SUPFAM" id="SSF46565">
    <property type="entry name" value="Chaperone J-domain"/>
    <property type="match status" value="1"/>
</dbReference>
<dbReference type="CDD" id="cd06257">
    <property type="entry name" value="DnaJ"/>
    <property type="match status" value="1"/>
</dbReference>
<dbReference type="SMART" id="SM00271">
    <property type="entry name" value="DnaJ"/>
    <property type="match status" value="1"/>
</dbReference>
<name>A0A7R8D094_LEPSM</name>
<dbReference type="Pfam" id="PF00226">
    <property type="entry name" value="DnaJ"/>
    <property type="match status" value="1"/>
</dbReference>
<keyword evidence="3" id="KW-1185">Reference proteome</keyword>
<dbReference type="GO" id="GO:0030544">
    <property type="term" value="F:Hsp70 protein binding"/>
    <property type="evidence" value="ECO:0007669"/>
    <property type="project" value="InterPro"/>
</dbReference>
<dbReference type="PANTHER" id="PTHR45168:SF3">
    <property type="entry name" value="DNAJ HEAT SHOCK PROTEIN FAMILY (HSP40) MEMBER B2"/>
    <property type="match status" value="1"/>
</dbReference>
<proteinExistence type="predicted"/>
<gene>
    <name evidence="2" type="ORF">LSAA_10884</name>
</gene>
<evidence type="ECO:0000313" key="2">
    <source>
        <dbReference type="EMBL" id="CAF2941579.1"/>
    </source>
</evidence>
<sequence>MLSYLTERRKFEKESIFYYDEEGGRKVDSQCYGIMLDYYATLGVVKESSAAEIKKAYHVSTKKFKEISEAYEVLSNEQKRREYDTYGKVGSPPRYSQTRTQFRGEDLNDMVFGFPHFVFRDPNDVFREFFGTSDPFEELLDPFNIMGGARRHHHQQHHHHHRRHHHRHDPLHGIIQTHSAFSDLMSPFGMLGGMGGLLSMSNMDPFGGGGGGASIQTFSTSYGGTPNICSSSTSTRYVNGKKITTKKVVDNGVENVKVYENDVLKSHTMNGEVQALENGRASGRKYKRLSRALH</sequence>
<dbReference type="InterPro" id="IPR043183">
    <property type="entry name" value="DNJB2/6-like"/>
</dbReference>
<dbReference type="PROSITE" id="PS50076">
    <property type="entry name" value="DNAJ_2"/>
    <property type="match status" value="1"/>
</dbReference>
<keyword evidence="1" id="KW-0143">Chaperone</keyword>
<dbReference type="Proteomes" id="UP000675881">
    <property type="component" value="Chromosome 5"/>
</dbReference>
<dbReference type="AlphaFoldDB" id="A0A7R8D094"/>
<dbReference type="PANTHER" id="PTHR45168">
    <property type="entry name" value="DNAJ HOMOLOG SUBFAMILY B MEMBER 2"/>
    <property type="match status" value="1"/>
</dbReference>
<evidence type="ECO:0000256" key="1">
    <source>
        <dbReference type="ARBA" id="ARBA00023186"/>
    </source>
</evidence>
<dbReference type="InterPro" id="IPR036869">
    <property type="entry name" value="J_dom_sf"/>
</dbReference>
<dbReference type="PRINTS" id="PR00625">
    <property type="entry name" value="JDOMAIN"/>
</dbReference>
<accession>A0A7R8D094</accession>
<dbReference type="OrthoDB" id="10250354at2759"/>
<organism evidence="2 3">
    <name type="scientific">Lepeophtheirus salmonis</name>
    <name type="common">Salmon louse</name>
    <name type="synonym">Caligus salmonis</name>
    <dbReference type="NCBI Taxonomy" id="72036"/>
    <lineage>
        <taxon>Eukaryota</taxon>
        <taxon>Metazoa</taxon>
        <taxon>Ecdysozoa</taxon>
        <taxon>Arthropoda</taxon>
        <taxon>Crustacea</taxon>
        <taxon>Multicrustacea</taxon>
        <taxon>Hexanauplia</taxon>
        <taxon>Copepoda</taxon>
        <taxon>Siphonostomatoida</taxon>
        <taxon>Caligidae</taxon>
        <taxon>Lepeophtheirus</taxon>
    </lineage>
</organism>
<evidence type="ECO:0000313" key="3">
    <source>
        <dbReference type="Proteomes" id="UP000675881"/>
    </source>
</evidence>
<protein>
    <submittedName>
        <fullName evidence="2">DNAJB6</fullName>
    </submittedName>
</protein>
<dbReference type="Gene3D" id="1.10.287.110">
    <property type="entry name" value="DnaJ domain"/>
    <property type="match status" value="1"/>
</dbReference>
<dbReference type="GO" id="GO:0051082">
    <property type="term" value="F:unfolded protein binding"/>
    <property type="evidence" value="ECO:0007669"/>
    <property type="project" value="InterPro"/>
</dbReference>